<evidence type="ECO:0000313" key="2">
    <source>
        <dbReference type="EMBL" id="MFG6272565.1"/>
    </source>
</evidence>
<dbReference type="InterPro" id="IPR004843">
    <property type="entry name" value="Calcineurin-like_PHP"/>
</dbReference>
<organism evidence="2 3">
    <name type="scientific">Megasphaera hexanoica</name>
    <dbReference type="NCBI Taxonomy" id="1675036"/>
    <lineage>
        <taxon>Bacteria</taxon>
        <taxon>Bacillati</taxon>
        <taxon>Bacillota</taxon>
        <taxon>Negativicutes</taxon>
        <taxon>Veillonellales</taxon>
        <taxon>Veillonellaceae</taxon>
        <taxon>Megasphaera</taxon>
    </lineage>
</organism>
<gene>
    <name evidence="2" type="ORF">ACGTZG_05115</name>
</gene>
<dbReference type="EMBL" id="JBIEKR010000004">
    <property type="protein sequence ID" value="MFG6272565.1"/>
    <property type="molecule type" value="Genomic_DNA"/>
</dbReference>
<keyword evidence="2" id="KW-0378">Hydrolase</keyword>
<sequence>MSYTGWLKNLQQLFFMSHAGNRMVEKQKPYKRLVILSDIHYPSKSVVDEMVCLNKMHNKKKALEDINRWHDVDLAVFTGDMVQRDGSLSEYERVRSLLRGLKARKAFVAGNHELFYSTDTKGRLISGGFLERIFHFKRYTRFFGPLYHSRRMGGYLLVFLSPDTMNSEAAVELSQQQLAWLDQTLSENSQYPTIIFCHAPLSGTALPAADGSARPVRRNAVQPADALERILLAHPQVRLWVSGHTHTRPKDGDFMTDANYYHGRILNVYNADWDNESDIYTNSLYLFEDKIVIRTYSHRQHAWLPQFDRVIAATAVLTQAA</sequence>
<dbReference type="EC" id="3.1.-.-" evidence="2"/>
<keyword evidence="3" id="KW-1185">Reference proteome</keyword>
<accession>A0ABW7DNC4</accession>
<dbReference type="SUPFAM" id="SSF56300">
    <property type="entry name" value="Metallo-dependent phosphatases"/>
    <property type="match status" value="1"/>
</dbReference>
<dbReference type="GO" id="GO:0016787">
    <property type="term" value="F:hydrolase activity"/>
    <property type="evidence" value="ECO:0007669"/>
    <property type="project" value="UniProtKB-KW"/>
</dbReference>
<name>A0ABW7DNC4_9FIRM</name>
<comment type="caution">
    <text evidence="2">The sequence shown here is derived from an EMBL/GenBank/DDBJ whole genome shotgun (WGS) entry which is preliminary data.</text>
</comment>
<dbReference type="Proteomes" id="UP001605989">
    <property type="component" value="Unassembled WGS sequence"/>
</dbReference>
<protein>
    <submittedName>
        <fullName evidence="2">Metallophosphoesterase family protein</fullName>
        <ecNumber evidence="2">3.1.-.-</ecNumber>
    </submittedName>
</protein>
<dbReference type="Gene3D" id="3.60.21.10">
    <property type="match status" value="1"/>
</dbReference>
<reference evidence="2 3" key="1">
    <citation type="submission" date="2024-10" db="EMBL/GenBank/DDBJ databases">
        <authorList>
            <person name="Sang B.-I."/>
            <person name="Prabhaharan D."/>
        </authorList>
    </citation>
    <scope>NUCLEOTIDE SEQUENCE [LARGE SCALE GENOMIC DNA]</scope>
    <source>
        <strain evidence="2 3">MH</strain>
    </source>
</reference>
<dbReference type="RefSeq" id="WP_162816203.1">
    <property type="nucleotide sequence ID" value="NZ_CP011940.1"/>
</dbReference>
<evidence type="ECO:0000313" key="3">
    <source>
        <dbReference type="Proteomes" id="UP001605989"/>
    </source>
</evidence>
<dbReference type="InterPro" id="IPR051918">
    <property type="entry name" value="STPP_CPPED1"/>
</dbReference>
<feature type="domain" description="Calcineurin-like phosphoesterase" evidence="1">
    <location>
        <begin position="32"/>
        <end position="247"/>
    </location>
</feature>
<proteinExistence type="predicted"/>
<evidence type="ECO:0000259" key="1">
    <source>
        <dbReference type="Pfam" id="PF00149"/>
    </source>
</evidence>
<dbReference type="Pfam" id="PF00149">
    <property type="entry name" value="Metallophos"/>
    <property type="match status" value="1"/>
</dbReference>
<dbReference type="PANTHER" id="PTHR43143">
    <property type="entry name" value="METALLOPHOSPHOESTERASE, CALCINEURIN SUPERFAMILY"/>
    <property type="match status" value="1"/>
</dbReference>
<dbReference type="PANTHER" id="PTHR43143:SF1">
    <property type="entry name" value="SERINE_THREONINE-PROTEIN PHOSPHATASE CPPED1"/>
    <property type="match status" value="1"/>
</dbReference>
<dbReference type="InterPro" id="IPR029052">
    <property type="entry name" value="Metallo-depent_PP-like"/>
</dbReference>